<evidence type="ECO:0000313" key="5">
    <source>
        <dbReference type="Proteomes" id="UP000594800"/>
    </source>
</evidence>
<dbReference type="PROSITE" id="PS51371">
    <property type="entry name" value="CBS"/>
    <property type="match status" value="2"/>
</dbReference>
<dbReference type="InterPro" id="IPR044725">
    <property type="entry name" value="CBSX3_CBS_dom"/>
</dbReference>
<dbReference type="SMART" id="SM00116">
    <property type="entry name" value="CBS"/>
    <property type="match status" value="2"/>
</dbReference>
<feature type="domain" description="CBS" evidence="3">
    <location>
        <begin position="6"/>
        <end position="69"/>
    </location>
</feature>
<evidence type="ECO:0000313" key="4">
    <source>
        <dbReference type="EMBL" id="QPH53526.1"/>
    </source>
</evidence>
<dbReference type="EMBL" id="CP064942">
    <property type="protein sequence ID" value="QPH53526.1"/>
    <property type="molecule type" value="Genomic_DNA"/>
</dbReference>
<feature type="domain" description="CBS" evidence="3">
    <location>
        <begin position="77"/>
        <end position="132"/>
    </location>
</feature>
<dbReference type="KEGG" id="poz:I0K15_17345"/>
<dbReference type="PANTHER" id="PTHR43080">
    <property type="entry name" value="CBS DOMAIN-CONTAINING PROTEIN CBSX3, MITOCHONDRIAL"/>
    <property type="match status" value="1"/>
</dbReference>
<dbReference type="RefSeq" id="WP_196102735.1">
    <property type="nucleotide sequence ID" value="NZ_CP064942.1"/>
</dbReference>
<dbReference type="InterPro" id="IPR000644">
    <property type="entry name" value="CBS_dom"/>
</dbReference>
<evidence type="ECO:0000256" key="1">
    <source>
        <dbReference type="ARBA" id="ARBA00023122"/>
    </source>
</evidence>
<keyword evidence="1 2" id="KW-0129">CBS domain</keyword>
<dbReference type="InterPro" id="IPR046342">
    <property type="entry name" value="CBS_dom_sf"/>
</dbReference>
<sequence>MLVQHILSGKGSAVETIGTDATVLEATEILSNRKIGALIVSDDAGASIRGILSERDIVREIGQRGAAALSDNVVDIMTAKVQSCSPSDKAVEVLTRMTQGRFRHMPVTDGERVIGVISIGDVVKARLGEVESENTALADMIRGY</sequence>
<dbReference type="PANTHER" id="PTHR43080:SF2">
    <property type="entry name" value="CBS DOMAIN-CONTAINING PROTEIN"/>
    <property type="match status" value="1"/>
</dbReference>
<reference evidence="4 5" key="1">
    <citation type="submission" date="2020-11" db="EMBL/GenBank/DDBJ databases">
        <title>Description of Pontivivens ytuae sp. nov. isolated from deep sea sediment of Mariana Trench.</title>
        <authorList>
            <person name="Wang Z."/>
            <person name="Sun Q.-L."/>
            <person name="Xu X.-D."/>
            <person name="Tang Y.-Z."/>
            <person name="Zhang J."/>
        </authorList>
    </citation>
    <scope>NUCLEOTIDE SEQUENCE [LARGE SCALE GENOMIC DNA]</scope>
    <source>
        <strain evidence="4 5">MT2928</strain>
    </source>
</reference>
<dbReference type="InterPro" id="IPR051257">
    <property type="entry name" value="Diverse_CBS-Domain"/>
</dbReference>
<evidence type="ECO:0000256" key="2">
    <source>
        <dbReference type="PROSITE-ProRule" id="PRU00703"/>
    </source>
</evidence>
<dbReference type="Gene3D" id="3.10.580.10">
    <property type="entry name" value="CBS-domain"/>
    <property type="match status" value="1"/>
</dbReference>
<dbReference type="SUPFAM" id="SSF54631">
    <property type="entry name" value="CBS-domain pair"/>
    <property type="match status" value="1"/>
</dbReference>
<dbReference type="Proteomes" id="UP000594800">
    <property type="component" value="Chromosome"/>
</dbReference>
<name>A0A7S9QCW7_9RHOB</name>
<proteinExistence type="predicted"/>
<protein>
    <submittedName>
        <fullName evidence="4">CBS domain-containing protein</fullName>
    </submittedName>
</protein>
<organism evidence="4 5">
    <name type="scientific">Pontivivens ytuae</name>
    <dbReference type="NCBI Taxonomy" id="2789856"/>
    <lineage>
        <taxon>Bacteria</taxon>
        <taxon>Pseudomonadati</taxon>
        <taxon>Pseudomonadota</taxon>
        <taxon>Alphaproteobacteria</taxon>
        <taxon>Rhodobacterales</taxon>
        <taxon>Paracoccaceae</taxon>
        <taxon>Pontivivens</taxon>
    </lineage>
</organism>
<accession>A0A7S9QCW7</accession>
<dbReference type="AlphaFoldDB" id="A0A7S9QCW7"/>
<dbReference type="CDD" id="cd04623">
    <property type="entry name" value="CBS_pair_bac_euk"/>
    <property type="match status" value="1"/>
</dbReference>
<dbReference type="Pfam" id="PF00571">
    <property type="entry name" value="CBS"/>
    <property type="match status" value="2"/>
</dbReference>
<evidence type="ECO:0000259" key="3">
    <source>
        <dbReference type="PROSITE" id="PS51371"/>
    </source>
</evidence>
<gene>
    <name evidence="4" type="ORF">I0K15_17345</name>
</gene>
<keyword evidence="5" id="KW-1185">Reference proteome</keyword>